<dbReference type="InterPro" id="IPR027417">
    <property type="entry name" value="P-loop_NTPase"/>
</dbReference>
<dbReference type="EMBL" id="LR900825">
    <property type="protein sequence ID" value="CAD7247023.1"/>
    <property type="molecule type" value="Genomic_DNA"/>
</dbReference>
<keyword evidence="1" id="KW-0378">Hydrolase</keyword>
<protein>
    <recommendedName>
        <fullName evidence="8">ATP-dependent RNA helicase DHX34</fullName>
    </recommendedName>
</protein>
<dbReference type="SUPFAM" id="SSF52540">
    <property type="entry name" value="P-loop containing nucleoside triphosphate hydrolases"/>
    <property type="match status" value="1"/>
</dbReference>
<keyword evidence="2" id="KW-0347">Helicase</keyword>
<dbReference type="SMART" id="SM00490">
    <property type="entry name" value="HELICc"/>
    <property type="match status" value="1"/>
</dbReference>
<accession>A0A7R9A776</accession>
<evidence type="ECO:0000259" key="4">
    <source>
        <dbReference type="PROSITE" id="PS51192"/>
    </source>
</evidence>
<dbReference type="PANTHER" id="PTHR18934:SF221">
    <property type="entry name" value="ATP-DEPENDENT RNA HELICASE DHX34-RELATED"/>
    <property type="match status" value="1"/>
</dbReference>
<evidence type="ECO:0000313" key="6">
    <source>
        <dbReference type="EMBL" id="CAD7247023.1"/>
    </source>
</evidence>
<evidence type="ECO:0000313" key="7">
    <source>
        <dbReference type="Proteomes" id="UP000677054"/>
    </source>
</evidence>
<dbReference type="GO" id="GO:0003723">
    <property type="term" value="F:RNA binding"/>
    <property type="evidence" value="ECO:0007669"/>
    <property type="project" value="TreeGrafter"/>
</dbReference>
<dbReference type="Gene3D" id="3.40.50.300">
    <property type="entry name" value="P-loop containing nucleotide triphosphate hydrolases"/>
    <property type="match status" value="3"/>
</dbReference>
<sequence>MSRDLGLPKSFDQTHLMNLTVKDWSMEEVLSRRPPRDLDDDPGLSRDRIAEFRKVLHLYLDFSQKEKFLQLKKLRQAQANLPIAAFRDEIVETVKENPVVIVAGDTGCGKSTQVPQYLLRAGFKNIACTQPRRIACISLCKRVSQDPLLSIYDVIVLDEVHERHLHGDFLLGIIKCLLLQRMDLKVILMSATINIELFQEYFAHAAPVIKVPGRLYPIQVHHRPITSEEKRGGSSRTNPAPYVRIMQLIDAKYSSEERGDLLVFLSGMTEITTVAEAARVYAQQTQKWIILTLHSTLPLHQQDKVFDVAPEGVRKCIISTNIAETSVTIDGIRFVADSGRVKEMSYDATSHMQRLQEFPVSRASAEQRKGRAGLSLPLRSLLSRPYPTYEMRIGLIDSRTGPGVCYRLYSEEEWRNFAAYSTPEIQRVPLESLVLQMISLGLPDPRKFPFIQPPPPESLEHAINSLKDHGALDEAEGLTTMGRMLSQLPIDVTLGKLLVNGSVMEVREPVLSLAALLAVQSPLTNKAYRDSHAQTLRASLESDHGDPLTLLNIYCEWLEGKGDGKEGRDSRRWCRDRGVEEQRLYEVTKLRQQFQDLLQDSGLVDRLGRMPESSEERRIRYGELKQLRSMKRKFHETGGRRRKVLRPGRDDVEDDDDEGGGGGDRGASREDEVDIRDVEFRIRNDATHVRALSSKTRIRSFQDMTIVKMVLVSALYPQVAVPDDHNSYRPGSDQVYHTKGKAFTVLHPMGKLANDPQVLQITEADILDFPGFARRNPVSTKHQLLLYVSLLETTKPYIVNTLRVPAAHSCLLFSRSVDSNPDFSRVVCDEWLELRFPDVDSAQLALLRAAQIRTLWMEILATRLSGDEDSRRAGDSRRLQRLALQFYLQEVPCSVRRLLPADTKHLYKGDTGGDIWRLDGEANPFSTDGDVIRGDIHPVKGGLRLTPFLTYDWCRTLLHSRFAFFLIYLCCLEGESLEGLRGMGGMGEEDEEESGWTCPHCETLFPLDNVFEKLNHMRAYLLHDHDGTLQGKCPCSSQLRMFHIFTSH</sequence>
<dbReference type="GO" id="GO:0016787">
    <property type="term" value="F:hydrolase activity"/>
    <property type="evidence" value="ECO:0007669"/>
    <property type="project" value="UniProtKB-KW"/>
</dbReference>
<evidence type="ECO:0000259" key="5">
    <source>
        <dbReference type="PROSITE" id="PS51194"/>
    </source>
</evidence>
<dbReference type="Pfam" id="PF07717">
    <property type="entry name" value="OB_NTP_bind"/>
    <property type="match status" value="1"/>
</dbReference>
<dbReference type="CDD" id="cd18791">
    <property type="entry name" value="SF2_C_RHA"/>
    <property type="match status" value="1"/>
</dbReference>
<dbReference type="InterPro" id="IPR007502">
    <property type="entry name" value="Helicase-assoc_dom"/>
</dbReference>
<evidence type="ECO:0000256" key="1">
    <source>
        <dbReference type="ARBA" id="ARBA00022801"/>
    </source>
</evidence>
<proteinExistence type="predicted"/>
<feature type="region of interest" description="Disordered" evidence="3">
    <location>
        <begin position="632"/>
        <end position="670"/>
    </location>
</feature>
<dbReference type="EMBL" id="CAJPEV010001308">
    <property type="protein sequence ID" value="CAG0891967.1"/>
    <property type="molecule type" value="Genomic_DNA"/>
</dbReference>
<dbReference type="Gene3D" id="1.20.120.1080">
    <property type="match status" value="1"/>
</dbReference>
<dbReference type="SMART" id="SM00847">
    <property type="entry name" value="HA2"/>
    <property type="match status" value="1"/>
</dbReference>
<dbReference type="SMART" id="SM00487">
    <property type="entry name" value="DEXDc"/>
    <property type="match status" value="1"/>
</dbReference>
<evidence type="ECO:0008006" key="8">
    <source>
        <dbReference type="Google" id="ProtNLM"/>
    </source>
</evidence>
<feature type="compositionally biased region" description="Basic residues" evidence="3">
    <location>
        <begin position="632"/>
        <end position="646"/>
    </location>
</feature>
<gene>
    <name evidence="6" type="ORF">DSTB1V02_LOCUS6862</name>
</gene>
<dbReference type="InterPro" id="IPR011709">
    <property type="entry name" value="DEAD-box_helicase_OB_fold"/>
</dbReference>
<keyword evidence="2" id="KW-0547">Nucleotide-binding</keyword>
<dbReference type="PROSITE" id="PS51194">
    <property type="entry name" value="HELICASE_CTER"/>
    <property type="match status" value="1"/>
</dbReference>
<keyword evidence="2" id="KW-0067">ATP-binding</keyword>
<dbReference type="PROSITE" id="PS51192">
    <property type="entry name" value="HELICASE_ATP_BIND_1"/>
    <property type="match status" value="1"/>
</dbReference>
<dbReference type="Pfam" id="PF00271">
    <property type="entry name" value="Helicase_C"/>
    <property type="match status" value="1"/>
</dbReference>
<dbReference type="PANTHER" id="PTHR18934">
    <property type="entry name" value="ATP-DEPENDENT RNA HELICASE"/>
    <property type="match status" value="1"/>
</dbReference>
<dbReference type="Proteomes" id="UP000677054">
    <property type="component" value="Unassembled WGS sequence"/>
</dbReference>
<reference evidence="6" key="1">
    <citation type="submission" date="2020-11" db="EMBL/GenBank/DDBJ databases">
        <authorList>
            <person name="Tran Van P."/>
        </authorList>
    </citation>
    <scope>NUCLEOTIDE SEQUENCE</scope>
</reference>
<dbReference type="InterPro" id="IPR014001">
    <property type="entry name" value="Helicase_ATP-bd"/>
</dbReference>
<feature type="domain" description="Helicase C-terminal" evidence="5">
    <location>
        <begin position="247"/>
        <end position="441"/>
    </location>
</feature>
<evidence type="ECO:0000256" key="2">
    <source>
        <dbReference type="ARBA" id="ARBA00022806"/>
    </source>
</evidence>
<evidence type="ECO:0000256" key="3">
    <source>
        <dbReference type="SAM" id="MobiDB-lite"/>
    </source>
</evidence>
<dbReference type="InterPro" id="IPR001650">
    <property type="entry name" value="Helicase_C-like"/>
</dbReference>
<keyword evidence="7" id="KW-1185">Reference proteome</keyword>
<feature type="domain" description="Helicase ATP-binding" evidence="4">
    <location>
        <begin position="89"/>
        <end position="211"/>
    </location>
</feature>
<dbReference type="OrthoDB" id="3363059at2759"/>
<dbReference type="GO" id="GO:0004386">
    <property type="term" value="F:helicase activity"/>
    <property type="evidence" value="ECO:0007669"/>
    <property type="project" value="UniProtKB-KW"/>
</dbReference>
<name>A0A7R9A776_9CRUS</name>
<dbReference type="AlphaFoldDB" id="A0A7R9A776"/>
<organism evidence="6">
    <name type="scientific">Darwinula stevensoni</name>
    <dbReference type="NCBI Taxonomy" id="69355"/>
    <lineage>
        <taxon>Eukaryota</taxon>
        <taxon>Metazoa</taxon>
        <taxon>Ecdysozoa</taxon>
        <taxon>Arthropoda</taxon>
        <taxon>Crustacea</taxon>
        <taxon>Oligostraca</taxon>
        <taxon>Ostracoda</taxon>
        <taxon>Podocopa</taxon>
        <taxon>Podocopida</taxon>
        <taxon>Darwinulocopina</taxon>
        <taxon>Darwinuloidea</taxon>
        <taxon>Darwinulidae</taxon>
        <taxon>Darwinula</taxon>
    </lineage>
</organism>